<dbReference type="InterPro" id="IPR014716">
    <property type="entry name" value="Fibrinogen_a/b/g_C_1"/>
</dbReference>
<feature type="signal peptide" evidence="2">
    <location>
        <begin position="1"/>
        <end position="20"/>
    </location>
</feature>
<evidence type="ECO:0000256" key="2">
    <source>
        <dbReference type="SAM" id="SignalP"/>
    </source>
</evidence>
<dbReference type="PROSITE" id="PS51406">
    <property type="entry name" value="FIBRINOGEN_C_2"/>
    <property type="match status" value="1"/>
</dbReference>
<dbReference type="AlphaFoldDB" id="A0A8R1E114"/>
<dbReference type="PANTHER" id="PTHR19143:SF444">
    <property type="entry name" value="PROTEIN SCABROUS"/>
    <property type="match status" value="1"/>
</dbReference>
<feature type="domain" description="Fibrinogen C-terminal" evidence="3">
    <location>
        <begin position="129"/>
        <end position="327"/>
    </location>
</feature>
<proteinExistence type="predicted"/>
<evidence type="ECO:0000313" key="4">
    <source>
        <dbReference type="EnsemblMetazoa" id="CJA17447b.1"/>
    </source>
</evidence>
<dbReference type="InterPro" id="IPR050373">
    <property type="entry name" value="Fibrinogen_C-term_domain"/>
</dbReference>
<dbReference type="EnsemblMetazoa" id="CJA17447b.1">
    <property type="protein sequence ID" value="CJA17447b.1"/>
    <property type="gene ID" value="WBGene00136651"/>
</dbReference>
<dbReference type="GO" id="GO:0005615">
    <property type="term" value="C:extracellular space"/>
    <property type="evidence" value="ECO:0007669"/>
    <property type="project" value="TreeGrafter"/>
</dbReference>
<dbReference type="PANTHER" id="PTHR19143">
    <property type="entry name" value="FIBRINOGEN/TENASCIN/ANGIOPOEITIN"/>
    <property type="match status" value="1"/>
</dbReference>
<reference evidence="4" key="2">
    <citation type="submission" date="2022-06" db="UniProtKB">
        <authorList>
            <consortium name="EnsemblMetazoa"/>
        </authorList>
    </citation>
    <scope>IDENTIFICATION</scope>
    <source>
        <strain evidence="4">DF5081</strain>
    </source>
</reference>
<feature type="region of interest" description="Disordered" evidence="1">
    <location>
        <begin position="109"/>
        <end position="134"/>
    </location>
</feature>
<dbReference type="Proteomes" id="UP000005237">
    <property type="component" value="Unassembled WGS sequence"/>
</dbReference>
<evidence type="ECO:0000256" key="1">
    <source>
        <dbReference type="SAM" id="MobiDB-lite"/>
    </source>
</evidence>
<keyword evidence="5" id="KW-1185">Reference proteome</keyword>
<protein>
    <submittedName>
        <fullName evidence="4">Fibrinogen C-terminal domain-containing protein</fullName>
    </submittedName>
</protein>
<accession>A0A8R1E114</accession>
<sequence>MTRSALLLLLGSNLVNTLQSAPINSHGETKISNLNLILKDVNAQNITEFTGFNVSLKLTTAEGYLIDQYNFRVDTTDNQGVYTYTSLRPETLSTTISIAWATNIPPPSFTTTTEFTGSTPTRGPTEEPTTTPKLPSDCDEISNRTSGVHIIYPDGKTPVSVYCEQKNSLTYTVIQSRGTVGNNISFDIPFANYSDWFGEAGIGNNFWIGLDNMNALSTNGKSYSLQIDLCCGSQLIAKQIYHNFKVDTKANQYTLTATVDIPGIGLDYASTGKDIGAPFSTYKDYKLPKGKPECDQFEYEDDDGNLSIGYGGWWFGSCGNNLNGFLYESIYGNCKVTRFATTKLLGINMRTSSGQGVGGYDVDLVSYDRVRMALFTFDSINVDRLDDTFCR</sequence>
<reference evidence="5" key="1">
    <citation type="submission" date="2010-08" db="EMBL/GenBank/DDBJ databases">
        <authorList>
            <consortium name="Caenorhabditis japonica Sequencing Consortium"/>
            <person name="Wilson R.K."/>
        </authorList>
    </citation>
    <scope>NUCLEOTIDE SEQUENCE [LARGE SCALE GENOMIC DNA]</scope>
    <source>
        <strain evidence="5">DF5081</strain>
    </source>
</reference>
<evidence type="ECO:0000259" key="3">
    <source>
        <dbReference type="PROSITE" id="PS51406"/>
    </source>
</evidence>
<name>A0A8R1E114_CAEJA</name>
<feature type="compositionally biased region" description="Low complexity" evidence="1">
    <location>
        <begin position="109"/>
        <end position="132"/>
    </location>
</feature>
<dbReference type="InterPro" id="IPR036056">
    <property type="entry name" value="Fibrinogen-like_C"/>
</dbReference>
<dbReference type="SUPFAM" id="SSF56496">
    <property type="entry name" value="Fibrinogen C-terminal domain-like"/>
    <property type="match status" value="1"/>
</dbReference>
<dbReference type="Pfam" id="PF00147">
    <property type="entry name" value="Fibrinogen_C"/>
    <property type="match status" value="1"/>
</dbReference>
<keyword evidence="2" id="KW-0732">Signal</keyword>
<dbReference type="InterPro" id="IPR002181">
    <property type="entry name" value="Fibrinogen_a/b/g_C_dom"/>
</dbReference>
<feature type="chain" id="PRO_5035835388" evidence="2">
    <location>
        <begin position="21"/>
        <end position="391"/>
    </location>
</feature>
<organism evidence="4 5">
    <name type="scientific">Caenorhabditis japonica</name>
    <dbReference type="NCBI Taxonomy" id="281687"/>
    <lineage>
        <taxon>Eukaryota</taxon>
        <taxon>Metazoa</taxon>
        <taxon>Ecdysozoa</taxon>
        <taxon>Nematoda</taxon>
        <taxon>Chromadorea</taxon>
        <taxon>Rhabditida</taxon>
        <taxon>Rhabditina</taxon>
        <taxon>Rhabditomorpha</taxon>
        <taxon>Rhabditoidea</taxon>
        <taxon>Rhabditidae</taxon>
        <taxon>Peloderinae</taxon>
        <taxon>Caenorhabditis</taxon>
    </lineage>
</organism>
<dbReference type="SMART" id="SM00186">
    <property type="entry name" value="FBG"/>
    <property type="match status" value="1"/>
</dbReference>
<dbReference type="Gene3D" id="3.90.215.10">
    <property type="entry name" value="Gamma Fibrinogen, chain A, domain 1"/>
    <property type="match status" value="1"/>
</dbReference>
<evidence type="ECO:0000313" key="5">
    <source>
        <dbReference type="Proteomes" id="UP000005237"/>
    </source>
</evidence>